<evidence type="ECO:0000313" key="2">
    <source>
        <dbReference type="EMBL" id="KAK7534422.1"/>
    </source>
</evidence>
<reference evidence="2 3" key="1">
    <citation type="submission" date="2024-04" db="EMBL/GenBank/DDBJ databases">
        <title>Phyllosticta paracitricarpa is synonymous to the EU quarantine fungus P. citricarpa based on phylogenomic analyses.</title>
        <authorList>
            <consortium name="Lawrence Berkeley National Laboratory"/>
            <person name="Van Ingen-Buijs V.A."/>
            <person name="Van Westerhoven A.C."/>
            <person name="Haridas S."/>
            <person name="Skiadas P."/>
            <person name="Martin F."/>
            <person name="Groenewald J.Z."/>
            <person name="Crous P.W."/>
            <person name="Seidl M.F."/>
        </authorList>
    </citation>
    <scope>NUCLEOTIDE SEQUENCE [LARGE SCALE GENOMIC DNA]</scope>
    <source>
        <strain evidence="2 3">CBS 122670</strain>
    </source>
</reference>
<evidence type="ECO:0008006" key="4">
    <source>
        <dbReference type="Google" id="ProtNLM"/>
    </source>
</evidence>
<accession>A0ABR1LKY0</accession>
<comment type="caution">
    <text evidence="2">The sequence shown here is derived from an EMBL/GenBank/DDBJ whole genome shotgun (WGS) entry which is preliminary data.</text>
</comment>
<feature type="signal peptide" evidence="1">
    <location>
        <begin position="1"/>
        <end position="16"/>
    </location>
</feature>
<protein>
    <recommendedName>
        <fullName evidence="4">Secreted protein</fullName>
    </recommendedName>
</protein>
<feature type="chain" id="PRO_5047521698" description="Secreted protein" evidence="1">
    <location>
        <begin position="17"/>
        <end position="81"/>
    </location>
</feature>
<organism evidence="2 3">
    <name type="scientific">Phyllosticta citricarpa</name>
    <dbReference type="NCBI Taxonomy" id="55181"/>
    <lineage>
        <taxon>Eukaryota</taxon>
        <taxon>Fungi</taxon>
        <taxon>Dikarya</taxon>
        <taxon>Ascomycota</taxon>
        <taxon>Pezizomycotina</taxon>
        <taxon>Dothideomycetes</taxon>
        <taxon>Dothideomycetes incertae sedis</taxon>
        <taxon>Botryosphaeriales</taxon>
        <taxon>Phyllostictaceae</taxon>
        <taxon>Phyllosticta</taxon>
    </lineage>
</organism>
<proteinExistence type="predicted"/>
<name>A0ABR1LKY0_9PEZI</name>
<keyword evidence="1" id="KW-0732">Signal</keyword>
<gene>
    <name evidence="2" type="ORF">IWX46DRAFT_315026</name>
</gene>
<evidence type="ECO:0000313" key="3">
    <source>
        <dbReference type="Proteomes" id="UP001365128"/>
    </source>
</evidence>
<dbReference type="EMBL" id="JBBPDW010000043">
    <property type="protein sequence ID" value="KAK7534422.1"/>
    <property type="molecule type" value="Genomic_DNA"/>
</dbReference>
<keyword evidence="3" id="KW-1185">Reference proteome</keyword>
<sequence length="81" mass="9354">MCGRLLFFCSPLFVSSSFFPRLMSFMIAFCDTRRFASWGRCFLFWVAPEESKSNLITGRRMIRPDLVPSLLSHRQGNVNVA</sequence>
<dbReference type="Proteomes" id="UP001365128">
    <property type="component" value="Unassembled WGS sequence"/>
</dbReference>
<evidence type="ECO:0000256" key="1">
    <source>
        <dbReference type="SAM" id="SignalP"/>
    </source>
</evidence>